<gene>
    <name evidence="6" type="ORF">UFOVP837_11</name>
</gene>
<evidence type="ECO:0000256" key="2">
    <source>
        <dbReference type="ARBA" id="ARBA00022628"/>
    </source>
</evidence>
<evidence type="ECO:0000259" key="5">
    <source>
        <dbReference type="Pfam" id="PF21995"/>
    </source>
</evidence>
<dbReference type="PANTHER" id="PTHR43371">
    <property type="entry name" value="VITAMIN B12-DEPENDENT RIBONUCLEOTIDE REDUCTASE"/>
    <property type="match status" value="1"/>
</dbReference>
<dbReference type="PANTHER" id="PTHR43371:SF1">
    <property type="entry name" value="RIBONUCLEOSIDE-DIPHOSPHATE REDUCTASE"/>
    <property type="match status" value="1"/>
</dbReference>
<proteinExistence type="predicted"/>
<dbReference type="Gene3D" id="3.90.1390.10">
    <property type="entry name" value="b-12 dependent (class ii) ribonucleotide reductase, chain A, domain 3"/>
    <property type="match status" value="1"/>
</dbReference>
<dbReference type="Gene3D" id="3.30.1620.10">
    <property type="entry name" value="b-12 dependent (class ii) ribonucleotide reductase, Chain A, Domain 2"/>
    <property type="match status" value="1"/>
</dbReference>
<dbReference type="GO" id="GO:0031419">
    <property type="term" value="F:cobalamin binding"/>
    <property type="evidence" value="ECO:0007669"/>
    <property type="project" value="UniProtKB-KW"/>
</dbReference>
<dbReference type="GO" id="GO:0004748">
    <property type="term" value="F:ribonucleoside-diphosphate reductase activity, thioredoxin disulfide as acceptor"/>
    <property type="evidence" value="ECO:0007669"/>
    <property type="project" value="TreeGrafter"/>
</dbReference>
<feature type="domain" description="B12-dependent ribonucleotide reductase insertion" evidence="5">
    <location>
        <begin position="138"/>
        <end position="197"/>
    </location>
</feature>
<accession>A0A6J5P9V4</accession>
<evidence type="ECO:0000256" key="3">
    <source>
        <dbReference type="ARBA" id="ARBA00023002"/>
    </source>
</evidence>
<sequence>MTPYSTFIAKSRYSRYLNDKNRREHWNETVSRYFTFMFEHLEDKYKYKPTEALRTELTNAVQNLEVMPSMRAIMTAGKALDRDNTAGYNCSYLPIDDPKAFDEAMYILLCGTGVGFSVEHKYVDQLPEVPDQLFDSQTTISVADSKEGWAKALRQLMALLYSGEVAKYDLSRIRPAGARLKTFGGRASGPGPLDELFKFTIAKFRGAVGRKLTSIECHDLLCKIGEVVVVGGVRRSAMISLSDLEDDRMRSCKSGNWWEQNGHRALANNSATYNSKPDIGQFLQEWTSLYNSHSGERGIFSREASQSQAAKNGRRDSSFDFGTNPCSEIILRPYQFCNLTEVVVRAEDTVESLANKIRIATILGTFQSTMTNFPYLRKVWQKNTEEERLLGVSLTGILDNKWMGEVSDSTAKALEQLRKVAVDTNADLATRLGIPQSAAITCVKPSGTVSQLVDSASGIHARHSQYYIRRVRGDKKDPLSAFLTSAGVPAEDCVMRPDSTVVFSFPMKAPEGARLRDDLTAIEHLDVWMMYQRHWCEHKPSVTISVKEDEWMDVGAWVFRNFDEISGVSFLPWAGGTYRQAPYEECTKEQYEEMLSKMPKEIKWDDLVEVDDNVEGAQTLACVAGHCEI</sequence>
<dbReference type="SUPFAM" id="SSF51998">
    <property type="entry name" value="PFL-like glycyl radical enzymes"/>
    <property type="match status" value="1"/>
</dbReference>
<protein>
    <submittedName>
        <fullName evidence="6">RTPR, ribonucleoside-triphosphate reductase, adenosylcobalamin-dependent</fullName>
    </submittedName>
</protein>
<organism evidence="6">
    <name type="scientific">uncultured Caudovirales phage</name>
    <dbReference type="NCBI Taxonomy" id="2100421"/>
    <lineage>
        <taxon>Viruses</taxon>
        <taxon>Duplodnaviria</taxon>
        <taxon>Heunggongvirae</taxon>
        <taxon>Uroviricota</taxon>
        <taxon>Caudoviricetes</taxon>
        <taxon>Peduoviridae</taxon>
        <taxon>Maltschvirus</taxon>
        <taxon>Maltschvirus maltsch</taxon>
    </lineage>
</organism>
<evidence type="ECO:0000256" key="1">
    <source>
        <dbReference type="ARBA" id="ARBA00001922"/>
    </source>
</evidence>
<keyword evidence="4" id="KW-0170">Cobalt</keyword>
<keyword evidence="3" id="KW-0560">Oxidoreductase</keyword>
<dbReference type="Gene3D" id="3.20.70.20">
    <property type="match status" value="2"/>
</dbReference>
<evidence type="ECO:0000313" key="6">
    <source>
        <dbReference type="EMBL" id="CAB4166181.1"/>
    </source>
</evidence>
<comment type="cofactor">
    <cofactor evidence="1">
        <name>adenosylcob(III)alamin</name>
        <dbReference type="ChEBI" id="CHEBI:18408"/>
    </cofactor>
</comment>
<dbReference type="InterPro" id="IPR054158">
    <property type="entry name" value="RNR-II_ins_dom"/>
</dbReference>
<reference evidence="6" key="1">
    <citation type="submission" date="2020-04" db="EMBL/GenBank/DDBJ databases">
        <authorList>
            <person name="Chiriac C."/>
            <person name="Salcher M."/>
            <person name="Ghai R."/>
            <person name="Kavagutti S V."/>
        </authorList>
    </citation>
    <scope>NUCLEOTIDE SEQUENCE</scope>
</reference>
<dbReference type="InterPro" id="IPR050862">
    <property type="entry name" value="RdRp_reductase_class-2"/>
</dbReference>
<name>A0A6J5P9V4_9CAUD</name>
<dbReference type="Pfam" id="PF21995">
    <property type="entry name" value="RNR-II_ins_dom"/>
    <property type="match status" value="1"/>
</dbReference>
<evidence type="ECO:0000256" key="4">
    <source>
        <dbReference type="ARBA" id="ARBA00023285"/>
    </source>
</evidence>
<dbReference type="EMBL" id="LR796782">
    <property type="protein sequence ID" value="CAB4166181.1"/>
    <property type="molecule type" value="Genomic_DNA"/>
</dbReference>
<keyword evidence="2" id="KW-0846">Cobalamin</keyword>